<accession>A0A3N9UVZ8</accession>
<dbReference type="OrthoDB" id="9806940at2"/>
<dbReference type="Gene3D" id="3.90.180.10">
    <property type="entry name" value="Medium-chain alcohol dehydrogenases, catalytic domain"/>
    <property type="match status" value="1"/>
</dbReference>
<evidence type="ECO:0000313" key="6">
    <source>
        <dbReference type="EMBL" id="RQW76036.1"/>
    </source>
</evidence>
<dbReference type="InterPro" id="IPR002328">
    <property type="entry name" value="ADH_Zn_CS"/>
</dbReference>
<dbReference type="GO" id="GO:0016491">
    <property type="term" value="F:oxidoreductase activity"/>
    <property type="evidence" value="ECO:0007669"/>
    <property type="project" value="UniProtKB-KW"/>
</dbReference>
<comment type="caution">
    <text evidence="6">The sequence shown here is derived from an EMBL/GenBank/DDBJ whole genome shotgun (WGS) entry which is preliminary data.</text>
</comment>
<keyword evidence="3" id="KW-0560">Oxidoreductase</keyword>
<dbReference type="PANTHER" id="PTHR43401">
    <property type="entry name" value="L-THREONINE 3-DEHYDROGENASE"/>
    <property type="match status" value="1"/>
</dbReference>
<dbReference type="SUPFAM" id="SSF50129">
    <property type="entry name" value="GroES-like"/>
    <property type="match status" value="1"/>
</dbReference>
<dbReference type="Pfam" id="PF00107">
    <property type="entry name" value="ADH_zinc_N"/>
    <property type="match status" value="1"/>
</dbReference>
<keyword evidence="2 4" id="KW-0862">Zinc</keyword>
<dbReference type="InterPro" id="IPR013154">
    <property type="entry name" value="ADH-like_N"/>
</dbReference>
<name>A0A3N9UVZ8_9BACI</name>
<dbReference type="PROSITE" id="PS00059">
    <property type="entry name" value="ADH_ZINC"/>
    <property type="match status" value="1"/>
</dbReference>
<evidence type="ECO:0000256" key="3">
    <source>
        <dbReference type="ARBA" id="ARBA00023002"/>
    </source>
</evidence>
<reference evidence="6 7" key="1">
    <citation type="journal article" date="2013" name="J. Microbiol.">
        <title>Lysinibacillus chungkukjangi sp. nov., isolated from Chungkukjang, Korean fermented soybean food.</title>
        <authorList>
            <person name="Kim S.J."/>
            <person name="Jang Y.H."/>
            <person name="Hamada M."/>
            <person name="Ahn J.H."/>
            <person name="Weon H.Y."/>
            <person name="Suzuki K."/>
            <person name="Whang K.S."/>
            <person name="Kwon S.W."/>
        </authorList>
    </citation>
    <scope>NUCLEOTIDE SEQUENCE [LARGE SCALE GENOMIC DNA]</scope>
    <source>
        <strain evidence="6 7">MCCC 1A12701</strain>
    </source>
</reference>
<evidence type="ECO:0000256" key="4">
    <source>
        <dbReference type="RuleBase" id="RU361277"/>
    </source>
</evidence>
<dbReference type="InterPro" id="IPR036291">
    <property type="entry name" value="NAD(P)-bd_dom_sf"/>
</dbReference>
<dbReference type="InterPro" id="IPR050129">
    <property type="entry name" value="Zn_alcohol_dh"/>
</dbReference>
<dbReference type="InterPro" id="IPR011032">
    <property type="entry name" value="GroES-like_sf"/>
</dbReference>
<dbReference type="InterPro" id="IPR020843">
    <property type="entry name" value="ER"/>
</dbReference>
<protein>
    <submittedName>
        <fullName evidence="6">Zn-dependent alcohol dehydrogenase</fullName>
    </submittedName>
</protein>
<dbReference type="GO" id="GO:0008270">
    <property type="term" value="F:zinc ion binding"/>
    <property type="evidence" value="ECO:0007669"/>
    <property type="project" value="InterPro"/>
</dbReference>
<keyword evidence="7" id="KW-1185">Reference proteome</keyword>
<proteinExistence type="inferred from homology"/>
<dbReference type="SMART" id="SM00829">
    <property type="entry name" value="PKS_ER"/>
    <property type="match status" value="1"/>
</dbReference>
<evidence type="ECO:0000259" key="5">
    <source>
        <dbReference type="SMART" id="SM00829"/>
    </source>
</evidence>
<dbReference type="InterPro" id="IPR013149">
    <property type="entry name" value="ADH-like_C"/>
</dbReference>
<sequence>MKALMKTKRGYGNMELLHVPEPECQSDQIKVKVVYAGICGTDLHINHDTFTSSPPVIVGHEFSGIVSEVGENITKVKPGDRVSVLPSNAGTCRKCEYCKIGHYWVCEHRKGLGIGMNGCFTEFVVVQEDMVFKIPDHLSFEFAALAEPIAVVTQAVEELADISLGDTVLVSGPGPIGLLCLLLLKKKGCKVIVTGTETDDFRLALAKKLGADIVVDVNNGNLTEVIQRETQGKGVDAALECAGAQASVNACFEALKKMGKYVQVGIIGKSIELNFDTILYKHLQVYGSGGHSMKTWERVMKILNQNSLELSELITHKYSLNDWEEAFELCENKSCGKVLLFYDE</sequence>
<feature type="domain" description="Enoyl reductase (ER)" evidence="5">
    <location>
        <begin position="12"/>
        <end position="340"/>
    </location>
</feature>
<evidence type="ECO:0000313" key="7">
    <source>
        <dbReference type="Proteomes" id="UP000274033"/>
    </source>
</evidence>
<gene>
    <name evidence="6" type="ORF">EBB45_00315</name>
</gene>
<dbReference type="EMBL" id="RRCT01000001">
    <property type="protein sequence ID" value="RQW76036.1"/>
    <property type="molecule type" value="Genomic_DNA"/>
</dbReference>
<dbReference type="AlphaFoldDB" id="A0A3N9UVZ8"/>
<organism evidence="6 7">
    <name type="scientific">Lysinibacillus composti</name>
    <dbReference type="NCBI Taxonomy" id="720633"/>
    <lineage>
        <taxon>Bacteria</taxon>
        <taxon>Bacillati</taxon>
        <taxon>Bacillota</taxon>
        <taxon>Bacilli</taxon>
        <taxon>Bacillales</taxon>
        <taxon>Bacillaceae</taxon>
        <taxon>Lysinibacillus</taxon>
    </lineage>
</organism>
<dbReference type="Pfam" id="PF08240">
    <property type="entry name" value="ADH_N"/>
    <property type="match status" value="1"/>
</dbReference>
<dbReference type="Proteomes" id="UP000274033">
    <property type="component" value="Unassembled WGS sequence"/>
</dbReference>
<evidence type="ECO:0000256" key="2">
    <source>
        <dbReference type="ARBA" id="ARBA00022833"/>
    </source>
</evidence>
<comment type="similarity">
    <text evidence="4">Belongs to the zinc-containing alcohol dehydrogenase family.</text>
</comment>
<dbReference type="RefSeq" id="WP_124761475.1">
    <property type="nucleotide sequence ID" value="NZ_JAFBDY010000001.1"/>
</dbReference>
<keyword evidence="1 4" id="KW-0479">Metal-binding</keyword>
<evidence type="ECO:0000256" key="1">
    <source>
        <dbReference type="ARBA" id="ARBA00022723"/>
    </source>
</evidence>
<dbReference type="SUPFAM" id="SSF51735">
    <property type="entry name" value="NAD(P)-binding Rossmann-fold domains"/>
    <property type="match status" value="1"/>
</dbReference>
<comment type="cofactor">
    <cofactor evidence="4">
        <name>Zn(2+)</name>
        <dbReference type="ChEBI" id="CHEBI:29105"/>
    </cofactor>
</comment>
<dbReference type="PANTHER" id="PTHR43401:SF2">
    <property type="entry name" value="L-THREONINE 3-DEHYDROGENASE"/>
    <property type="match status" value="1"/>
</dbReference>
<dbReference type="Gene3D" id="3.40.50.720">
    <property type="entry name" value="NAD(P)-binding Rossmann-like Domain"/>
    <property type="match status" value="1"/>
</dbReference>